<dbReference type="Proteomes" id="UP001244341">
    <property type="component" value="Chromosome 7b"/>
</dbReference>
<dbReference type="EMBL" id="CP126214">
    <property type="protein sequence ID" value="WIA16460.1"/>
    <property type="molecule type" value="Genomic_DNA"/>
</dbReference>
<evidence type="ECO:0000313" key="1">
    <source>
        <dbReference type="EMBL" id="WIA16460.1"/>
    </source>
</evidence>
<accession>A0ABY8U5H0</accession>
<sequence>MPTDKRLYPLNECNIGIWGTPDKKRTYLLLLPEKKLFVILLTRDLDAQGRRKDTSVSLNALLCWLRSQVSLWLRHKNPFVDHVQAPHSDTSVLAFEVRWADVVGMDFAWRLTEDARLVLEAATLAKRVFSDVEAP</sequence>
<reference evidence="1 2" key="1">
    <citation type="submission" date="2023-05" db="EMBL/GenBank/DDBJ databases">
        <title>A 100% complete, gapless, phased diploid assembly of the Scenedesmus obliquus UTEX 3031 genome.</title>
        <authorList>
            <person name="Biondi T.C."/>
            <person name="Hanschen E.R."/>
            <person name="Kwon T."/>
            <person name="Eng W."/>
            <person name="Kruse C.P.S."/>
            <person name="Koehler S.I."/>
            <person name="Kunde Y."/>
            <person name="Gleasner C.D."/>
            <person name="You Mak K.T."/>
            <person name="Polle J."/>
            <person name="Hovde B.T."/>
            <person name="Starkenburg S.R."/>
        </authorList>
    </citation>
    <scope>NUCLEOTIDE SEQUENCE [LARGE SCALE GENOMIC DNA]</scope>
    <source>
        <strain evidence="1 2">DOE0152z</strain>
    </source>
</reference>
<evidence type="ECO:0000313" key="2">
    <source>
        <dbReference type="Proteomes" id="UP001244341"/>
    </source>
</evidence>
<gene>
    <name evidence="1" type="ORF">OEZ85_013144</name>
</gene>
<proteinExistence type="predicted"/>
<organism evidence="1 2">
    <name type="scientific">Tetradesmus obliquus</name>
    <name type="common">Green alga</name>
    <name type="synonym">Acutodesmus obliquus</name>
    <dbReference type="NCBI Taxonomy" id="3088"/>
    <lineage>
        <taxon>Eukaryota</taxon>
        <taxon>Viridiplantae</taxon>
        <taxon>Chlorophyta</taxon>
        <taxon>core chlorophytes</taxon>
        <taxon>Chlorophyceae</taxon>
        <taxon>CS clade</taxon>
        <taxon>Sphaeropleales</taxon>
        <taxon>Scenedesmaceae</taxon>
        <taxon>Tetradesmus</taxon>
    </lineage>
</organism>
<protein>
    <submittedName>
        <fullName evidence="1">Uncharacterized protein</fullName>
    </submittedName>
</protein>
<name>A0ABY8U5H0_TETOB</name>
<keyword evidence="2" id="KW-1185">Reference proteome</keyword>